<evidence type="ECO:0000313" key="1">
    <source>
        <dbReference type="EMBL" id="MFD1606465.1"/>
    </source>
</evidence>
<evidence type="ECO:0008006" key="3">
    <source>
        <dbReference type="Google" id="ProtNLM"/>
    </source>
</evidence>
<accession>A0ABW4HMP8</accession>
<gene>
    <name evidence="1" type="ORF">ACFSBH_02125</name>
</gene>
<dbReference type="RefSeq" id="WP_379595821.1">
    <property type="nucleotide sequence ID" value="NZ_JBHUDE010000006.1"/>
</dbReference>
<evidence type="ECO:0000313" key="2">
    <source>
        <dbReference type="Proteomes" id="UP001597221"/>
    </source>
</evidence>
<dbReference type="EMBL" id="JBHUDE010000006">
    <property type="protein sequence ID" value="MFD1606465.1"/>
    <property type="molecule type" value="Genomic_DNA"/>
</dbReference>
<dbReference type="Proteomes" id="UP001597221">
    <property type="component" value="Unassembled WGS sequence"/>
</dbReference>
<name>A0ABW4HMP8_9BACI</name>
<sequence>MKLLLCKKCNHIFSLASQERICECNATKGRYIDEINAVYSGEFVVPLGFTNTSLLNAIKNQPQTGLGELFTAFVIPKDCSTFIYEKND</sequence>
<keyword evidence="2" id="KW-1185">Reference proteome</keyword>
<reference evidence="2" key="1">
    <citation type="journal article" date="2019" name="Int. J. Syst. Evol. Microbiol.">
        <title>The Global Catalogue of Microorganisms (GCM) 10K type strain sequencing project: providing services to taxonomists for standard genome sequencing and annotation.</title>
        <authorList>
            <consortium name="The Broad Institute Genomics Platform"/>
            <consortium name="The Broad Institute Genome Sequencing Center for Infectious Disease"/>
            <person name="Wu L."/>
            <person name="Ma J."/>
        </authorList>
    </citation>
    <scope>NUCLEOTIDE SEQUENCE [LARGE SCALE GENOMIC DNA]</scope>
    <source>
        <strain evidence="2">CGMCC 1.12376</strain>
    </source>
</reference>
<proteinExistence type="predicted"/>
<organism evidence="1 2">
    <name type="scientific">Oceanobacillus luteolus</name>
    <dbReference type="NCBI Taxonomy" id="1274358"/>
    <lineage>
        <taxon>Bacteria</taxon>
        <taxon>Bacillati</taxon>
        <taxon>Bacillota</taxon>
        <taxon>Bacilli</taxon>
        <taxon>Bacillales</taxon>
        <taxon>Bacillaceae</taxon>
        <taxon>Oceanobacillus</taxon>
    </lineage>
</organism>
<comment type="caution">
    <text evidence="1">The sequence shown here is derived from an EMBL/GenBank/DDBJ whole genome shotgun (WGS) entry which is preliminary data.</text>
</comment>
<protein>
    <recommendedName>
        <fullName evidence="3">DUF3973 domain-containing protein</fullName>
    </recommendedName>
</protein>